<dbReference type="EMBL" id="MU069452">
    <property type="protein sequence ID" value="KAF5842929.1"/>
    <property type="molecule type" value="Genomic_DNA"/>
</dbReference>
<feature type="compositionally biased region" description="Polar residues" evidence="1">
    <location>
        <begin position="77"/>
        <end position="93"/>
    </location>
</feature>
<name>A0ABQ7H7V2_DUNSA</name>
<dbReference type="Proteomes" id="UP000815325">
    <property type="component" value="Unassembled WGS sequence"/>
</dbReference>
<feature type="domain" description="DUF7755" evidence="2">
    <location>
        <begin position="189"/>
        <end position="240"/>
    </location>
</feature>
<dbReference type="InterPro" id="IPR056657">
    <property type="entry name" value="DUF7755"/>
</dbReference>
<sequence length="343" mass="36149">MQSQLSSLTSSPPQLHPFFGANSRVVRVAVRSRREERGRPSNSSGVFPSLAINSLLETKSPRDIDSVTEILTKQAEEQQGTESADVQAASQEQGRPPMTVYSVRFSTGNSRGAALSELACVNVCLVARNGRAAMHRVSPVFDPGQDMLDMEDACKVLEDGGLGADCVRGVRASSSSSSSSSRPASINAKEERGLSANPRVRFQEGSVDEVCFIAPELGKLAGILVGTESGSWGLEEVDVASSRTGAVHRFVCRSLLGVQRGEGASFLRPVPAGSVIYGTGSAAQALTKVGLDKSQGSTKVRLDQRSCYAMVASGLTYLRVGLAVLTADVGLAMITADLRLDLA</sequence>
<accession>A0ABQ7H7V2</accession>
<organism evidence="3 4">
    <name type="scientific">Dunaliella salina</name>
    <name type="common">Green alga</name>
    <name type="synonym">Protococcus salinus</name>
    <dbReference type="NCBI Taxonomy" id="3046"/>
    <lineage>
        <taxon>Eukaryota</taxon>
        <taxon>Viridiplantae</taxon>
        <taxon>Chlorophyta</taxon>
        <taxon>core chlorophytes</taxon>
        <taxon>Chlorophyceae</taxon>
        <taxon>CS clade</taxon>
        <taxon>Chlamydomonadales</taxon>
        <taxon>Dunaliellaceae</taxon>
        <taxon>Dunaliella</taxon>
    </lineage>
</organism>
<evidence type="ECO:0000313" key="4">
    <source>
        <dbReference type="Proteomes" id="UP000815325"/>
    </source>
</evidence>
<dbReference type="PANTHER" id="PTHR36330">
    <property type="entry name" value="LIPASE/LIPOOXYGENASE, PLAT/LH2 FAMILY PROTEIN"/>
    <property type="match status" value="1"/>
</dbReference>
<evidence type="ECO:0000313" key="3">
    <source>
        <dbReference type="EMBL" id="KAF5842929.1"/>
    </source>
</evidence>
<evidence type="ECO:0000256" key="1">
    <source>
        <dbReference type="SAM" id="MobiDB-lite"/>
    </source>
</evidence>
<proteinExistence type="predicted"/>
<gene>
    <name evidence="3" type="ORF">DUNSADRAFT_3956</name>
</gene>
<evidence type="ECO:0000259" key="2">
    <source>
        <dbReference type="Pfam" id="PF24938"/>
    </source>
</evidence>
<feature type="region of interest" description="Disordered" evidence="1">
    <location>
        <begin position="75"/>
        <end position="97"/>
    </location>
</feature>
<keyword evidence="4" id="KW-1185">Reference proteome</keyword>
<dbReference type="Pfam" id="PF24938">
    <property type="entry name" value="DUF7755"/>
    <property type="match status" value="1"/>
</dbReference>
<dbReference type="PANTHER" id="PTHR36330:SF2">
    <property type="entry name" value="LIPASE_LIPOOXYGENASE, PLAT_LH2 FAMILY PROTEIN"/>
    <property type="match status" value="1"/>
</dbReference>
<feature type="region of interest" description="Disordered" evidence="1">
    <location>
        <begin position="171"/>
        <end position="192"/>
    </location>
</feature>
<dbReference type="Gene3D" id="2.60.60.20">
    <property type="entry name" value="PLAT/LH2 domain"/>
    <property type="match status" value="1"/>
</dbReference>
<reference evidence="3" key="1">
    <citation type="submission" date="2017-08" db="EMBL/GenBank/DDBJ databases">
        <authorList>
            <person name="Polle J.E."/>
            <person name="Barry K."/>
            <person name="Cushman J."/>
            <person name="Schmutz J."/>
            <person name="Tran D."/>
            <person name="Hathwaick L.T."/>
            <person name="Yim W.C."/>
            <person name="Jenkins J."/>
            <person name="Mckie-Krisberg Z.M."/>
            <person name="Prochnik S."/>
            <person name="Lindquist E."/>
            <person name="Dockter R.B."/>
            <person name="Adam C."/>
            <person name="Molina H."/>
            <person name="Bunkerborg J."/>
            <person name="Jin E."/>
            <person name="Buchheim M."/>
            <person name="Magnuson J."/>
        </authorList>
    </citation>
    <scope>NUCLEOTIDE SEQUENCE</scope>
    <source>
        <strain evidence="3">CCAP 19/18</strain>
    </source>
</reference>
<comment type="caution">
    <text evidence="3">The sequence shown here is derived from an EMBL/GenBank/DDBJ whole genome shotgun (WGS) entry which is preliminary data.</text>
</comment>
<protein>
    <recommendedName>
        <fullName evidence="2">DUF7755 domain-containing protein</fullName>
    </recommendedName>
</protein>